<accession>A0A4C1ZBD7</accession>
<protein>
    <submittedName>
        <fullName evidence="2">Uncharacterized protein</fullName>
    </submittedName>
</protein>
<dbReference type="EMBL" id="BGZK01001718">
    <property type="protein sequence ID" value="GBP85138.1"/>
    <property type="molecule type" value="Genomic_DNA"/>
</dbReference>
<dbReference type="AlphaFoldDB" id="A0A4C1ZBD7"/>
<evidence type="ECO:0000313" key="2">
    <source>
        <dbReference type="EMBL" id="GBP85138.1"/>
    </source>
</evidence>
<keyword evidence="3" id="KW-1185">Reference proteome</keyword>
<dbReference type="OrthoDB" id="10014409at2759"/>
<gene>
    <name evidence="2" type="ORF">EVAR_90751_1</name>
</gene>
<comment type="caution">
    <text evidence="2">The sequence shown here is derived from an EMBL/GenBank/DDBJ whole genome shotgun (WGS) entry which is preliminary data.</text>
</comment>
<name>A0A4C1ZBD7_EUMVA</name>
<feature type="region of interest" description="Disordered" evidence="1">
    <location>
        <begin position="197"/>
        <end position="220"/>
    </location>
</feature>
<organism evidence="2 3">
    <name type="scientific">Eumeta variegata</name>
    <name type="common">Bagworm moth</name>
    <name type="synonym">Eumeta japonica</name>
    <dbReference type="NCBI Taxonomy" id="151549"/>
    <lineage>
        <taxon>Eukaryota</taxon>
        <taxon>Metazoa</taxon>
        <taxon>Ecdysozoa</taxon>
        <taxon>Arthropoda</taxon>
        <taxon>Hexapoda</taxon>
        <taxon>Insecta</taxon>
        <taxon>Pterygota</taxon>
        <taxon>Neoptera</taxon>
        <taxon>Endopterygota</taxon>
        <taxon>Lepidoptera</taxon>
        <taxon>Glossata</taxon>
        <taxon>Ditrysia</taxon>
        <taxon>Tineoidea</taxon>
        <taxon>Psychidae</taxon>
        <taxon>Oiketicinae</taxon>
        <taxon>Eumeta</taxon>
    </lineage>
</organism>
<dbReference type="Proteomes" id="UP000299102">
    <property type="component" value="Unassembled WGS sequence"/>
</dbReference>
<evidence type="ECO:0000256" key="1">
    <source>
        <dbReference type="SAM" id="MobiDB-lite"/>
    </source>
</evidence>
<evidence type="ECO:0000313" key="3">
    <source>
        <dbReference type="Proteomes" id="UP000299102"/>
    </source>
</evidence>
<reference evidence="2 3" key="1">
    <citation type="journal article" date="2019" name="Commun. Biol.">
        <title>The bagworm genome reveals a unique fibroin gene that provides high tensile strength.</title>
        <authorList>
            <person name="Kono N."/>
            <person name="Nakamura H."/>
            <person name="Ohtoshi R."/>
            <person name="Tomita M."/>
            <person name="Numata K."/>
            <person name="Arakawa K."/>
        </authorList>
    </citation>
    <scope>NUCLEOTIDE SEQUENCE [LARGE SCALE GENOMIC DNA]</scope>
</reference>
<sequence>MVVEVSVVCIYGHSFVIDPLVYSPFNFRGFTPLPLCQRLCFVFPKIYTPFFIDLSLVTAHRADWNREGDENMSFQLRRLGVVHDFARRVRGSADTILKMIPDKADRPMLRHWIMVHTSLSDVSVKGKRAIFSRCVSSTSNFYVYRLGERISRGMDRNDKRRECFDFCTSARASRVVGGVQLRWMHFCVSSRARKEGKTRYGQSVRPGARVRQSWNKTPEA</sequence>
<proteinExistence type="predicted"/>